<sequence length="57" mass="5890">MVTSLSFNQETVQAFGCANGDGAVGGELAAWQHPTVFICDDMAEADLDIAVLGFVVG</sequence>
<dbReference type="Proteomes" id="UP000829384">
    <property type="component" value="Unassembled WGS sequence"/>
</dbReference>
<name>A0ABS9QQ87_9GAMM</name>
<accession>A0ABS9QQ87</accession>
<protein>
    <submittedName>
        <fullName evidence="1">Uncharacterized protein</fullName>
    </submittedName>
</protein>
<reference evidence="1 2" key="1">
    <citation type="submission" date="2020-08" db="EMBL/GenBank/DDBJ databases">
        <title>Whole genome sequence of Shewanella sp strain PS-2.</title>
        <authorList>
            <person name="Das S.K."/>
        </authorList>
    </citation>
    <scope>NUCLEOTIDE SEQUENCE [LARGE SCALE GENOMIC DNA]</scope>
    <source>
        <strain evidence="1 2">PS-2</strain>
    </source>
</reference>
<comment type="caution">
    <text evidence="1">The sequence shown here is derived from an EMBL/GenBank/DDBJ whole genome shotgun (WGS) entry which is preliminary data.</text>
</comment>
<evidence type="ECO:0000313" key="1">
    <source>
        <dbReference type="EMBL" id="MCG9962387.1"/>
    </source>
</evidence>
<gene>
    <name evidence="1" type="ORF">H9J30_00310</name>
</gene>
<dbReference type="EMBL" id="JACSDI010000001">
    <property type="protein sequence ID" value="MCG9962387.1"/>
    <property type="molecule type" value="Genomic_DNA"/>
</dbReference>
<dbReference type="RefSeq" id="WP_240129195.1">
    <property type="nucleotide sequence ID" value="NZ_JACSDI010000001.1"/>
</dbReference>
<evidence type="ECO:0000313" key="2">
    <source>
        <dbReference type="Proteomes" id="UP000829384"/>
    </source>
</evidence>
<keyword evidence="2" id="KW-1185">Reference proteome</keyword>
<proteinExistence type="predicted"/>
<organism evidence="1 2">
    <name type="scientific">Shewanella cutis</name>
    <dbReference type="NCBI Taxonomy" id="2766780"/>
    <lineage>
        <taxon>Bacteria</taxon>
        <taxon>Pseudomonadati</taxon>
        <taxon>Pseudomonadota</taxon>
        <taxon>Gammaproteobacteria</taxon>
        <taxon>Alteromonadales</taxon>
        <taxon>Shewanellaceae</taxon>
        <taxon>Shewanella</taxon>
    </lineage>
</organism>